<organism evidence="2 3">
    <name type="scientific">Brevundimonas diminuta 3F5N</name>
    <dbReference type="NCBI Taxonomy" id="1255603"/>
    <lineage>
        <taxon>Bacteria</taxon>
        <taxon>Pseudomonadati</taxon>
        <taxon>Pseudomonadota</taxon>
        <taxon>Alphaproteobacteria</taxon>
        <taxon>Caulobacterales</taxon>
        <taxon>Caulobacteraceae</taxon>
        <taxon>Brevundimonas</taxon>
    </lineage>
</organism>
<protein>
    <recommendedName>
        <fullName evidence="4">Lipoprotein</fullName>
    </recommendedName>
</protein>
<dbReference type="RefSeq" id="WP_087138819.1">
    <property type="nucleotide sequence ID" value="NZ_FUIE01000008.1"/>
</dbReference>
<dbReference type="OrthoDB" id="7206861at2"/>
<keyword evidence="1" id="KW-0732">Signal</keyword>
<feature type="signal peptide" evidence="1">
    <location>
        <begin position="1"/>
        <end position="18"/>
    </location>
</feature>
<name>A0A1R4ET53_BREDI</name>
<evidence type="ECO:0000256" key="1">
    <source>
        <dbReference type="SAM" id="SignalP"/>
    </source>
</evidence>
<dbReference type="EMBL" id="FUIE01000008">
    <property type="protein sequence ID" value="SJM46848.1"/>
    <property type="molecule type" value="Genomic_DNA"/>
</dbReference>
<accession>A0A1R4ET53</accession>
<dbReference type="PROSITE" id="PS51257">
    <property type="entry name" value="PROKAR_LIPOPROTEIN"/>
    <property type="match status" value="1"/>
</dbReference>
<evidence type="ECO:0000313" key="2">
    <source>
        <dbReference type="EMBL" id="SJM46848.1"/>
    </source>
</evidence>
<evidence type="ECO:0000313" key="3">
    <source>
        <dbReference type="Proteomes" id="UP000195766"/>
    </source>
</evidence>
<feature type="chain" id="PRO_5012932808" description="Lipoprotein" evidence="1">
    <location>
        <begin position="19"/>
        <end position="75"/>
    </location>
</feature>
<sequence length="75" mass="7972">MRAPLFLAAVLLAPLALAACASGRPLPTYQQEMDKLDAECRDRGGIISPTGRQTGRPQTDYVCKITGGASRIPQS</sequence>
<proteinExistence type="predicted"/>
<evidence type="ECO:0008006" key="4">
    <source>
        <dbReference type="Google" id="ProtNLM"/>
    </source>
</evidence>
<reference evidence="2 3" key="1">
    <citation type="submission" date="2017-02" db="EMBL/GenBank/DDBJ databases">
        <authorList>
            <person name="Peterson S.W."/>
        </authorList>
    </citation>
    <scope>NUCLEOTIDE SEQUENCE [LARGE SCALE GENOMIC DNA]</scope>
    <source>
        <strain evidence="2 3">3F5N</strain>
    </source>
</reference>
<dbReference type="Proteomes" id="UP000195766">
    <property type="component" value="Unassembled WGS sequence"/>
</dbReference>
<gene>
    <name evidence="2" type="ORF">FM111_00655</name>
</gene>
<dbReference type="AlphaFoldDB" id="A0A1R4ET53"/>